<dbReference type="PANTHER" id="PTHR45339:SF1">
    <property type="entry name" value="HYBRID SIGNAL TRANSDUCTION HISTIDINE KINASE J"/>
    <property type="match status" value="1"/>
</dbReference>
<evidence type="ECO:0000256" key="7">
    <source>
        <dbReference type="ARBA" id="ARBA00023012"/>
    </source>
</evidence>
<dbReference type="InterPro" id="IPR036890">
    <property type="entry name" value="HATPase_C_sf"/>
</dbReference>
<accession>C0BXT1</accession>
<dbReference type="GO" id="GO:0000155">
    <property type="term" value="F:phosphorelay sensor kinase activity"/>
    <property type="evidence" value="ECO:0007669"/>
    <property type="project" value="InterPro"/>
</dbReference>
<dbReference type="SUPFAM" id="SSF52172">
    <property type="entry name" value="CheY-like"/>
    <property type="match status" value="2"/>
</dbReference>
<protein>
    <recommendedName>
        <fullName evidence="9">Circadian input-output histidine kinase CikA</fullName>
        <ecNumber evidence="3">2.7.13.3</ecNumber>
    </recommendedName>
    <alternativeName>
        <fullName evidence="4">Stage 0 sporulation protein A homolog</fullName>
    </alternativeName>
</protein>
<dbReference type="PRINTS" id="PR00344">
    <property type="entry name" value="BCTRLSENSOR"/>
</dbReference>
<dbReference type="SMART" id="SM00388">
    <property type="entry name" value="HisKA"/>
    <property type="match status" value="1"/>
</dbReference>
<reference evidence="14" key="2">
    <citation type="submission" date="2013-06" db="EMBL/GenBank/DDBJ databases">
        <title>Draft genome sequence of Clostridium hylemonae (DSM 15053).</title>
        <authorList>
            <person name="Sudarsanam P."/>
            <person name="Ley R."/>
            <person name="Guruge J."/>
            <person name="Turnbaugh P.J."/>
            <person name="Mahowald M."/>
            <person name="Liep D."/>
            <person name="Gordon J."/>
        </authorList>
    </citation>
    <scope>NUCLEOTIDE SEQUENCE</scope>
    <source>
        <strain evidence="14">DSM 15053</strain>
    </source>
</reference>
<dbReference type="AlphaFoldDB" id="C0BXT1"/>
<comment type="function">
    <text evidence="8">May play the central regulatory role in sporulation. It may be an element of the effector pathway responsible for the activation of sporulation genes in response to nutritional stress. Spo0A may act in concert with spo0H (a sigma factor) to control the expression of some genes that are critical to the sporulation process.</text>
</comment>
<evidence type="ECO:0000256" key="4">
    <source>
        <dbReference type="ARBA" id="ARBA00018672"/>
    </source>
</evidence>
<dbReference type="PROSITE" id="PS50110">
    <property type="entry name" value="RESPONSE_REGULATORY"/>
    <property type="match status" value="2"/>
</dbReference>
<dbReference type="InterPro" id="IPR036097">
    <property type="entry name" value="HisK_dim/P_sf"/>
</dbReference>
<feature type="domain" description="Response regulatory" evidence="13">
    <location>
        <begin position="759"/>
        <end position="880"/>
    </location>
</feature>
<dbReference type="GO" id="GO:0008233">
    <property type="term" value="F:peptidase activity"/>
    <property type="evidence" value="ECO:0007669"/>
    <property type="project" value="UniProtKB-KW"/>
</dbReference>
<dbReference type="InterPro" id="IPR001789">
    <property type="entry name" value="Sig_transdc_resp-reg_receiver"/>
</dbReference>
<keyword evidence="7" id="KW-0902">Two-component regulatory system</keyword>
<dbReference type="SUPFAM" id="SSF55785">
    <property type="entry name" value="PYP-like sensor domain (PAS domain)"/>
    <property type="match status" value="1"/>
</dbReference>
<keyword evidence="11" id="KW-1133">Transmembrane helix</keyword>
<evidence type="ECO:0000256" key="11">
    <source>
        <dbReference type="SAM" id="Phobius"/>
    </source>
</evidence>
<dbReference type="SMART" id="SM00387">
    <property type="entry name" value="HATPase_c"/>
    <property type="match status" value="1"/>
</dbReference>
<keyword evidence="11" id="KW-0472">Membrane</keyword>
<keyword evidence="11" id="KW-0812">Transmembrane</keyword>
<dbReference type="eggNOG" id="COG0642">
    <property type="taxonomic scope" value="Bacteria"/>
</dbReference>
<dbReference type="Pfam" id="PF00072">
    <property type="entry name" value="Response_reg"/>
    <property type="match status" value="2"/>
</dbReference>
<dbReference type="SMART" id="SM00448">
    <property type="entry name" value="REC"/>
    <property type="match status" value="2"/>
</dbReference>
<dbReference type="eggNOG" id="COG2205">
    <property type="taxonomic scope" value="Bacteria"/>
</dbReference>
<dbReference type="CDD" id="cd16922">
    <property type="entry name" value="HATPase_EvgS-ArcB-TorS-like"/>
    <property type="match status" value="1"/>
</dbReference>
<comment type="catalytic activity">
    <reaction evidence="1">
        <text>ATP + protein L-histidine = ADP + protein N-phospho-L-histidine.</text>
        <dbReference type="EC" id="2.7.13.3"/>
    </reaction>
</comment>
<dbReference type="Gene3D" id="3.30.450.20">
    <property type="entry name" value="PAS domain"/>
    <property type="match status" value="1"/>
</dbReference>
<dbReference type="InterPro" id="IPR011006">
    <property type="entry name" value="CheY-like_superfamily"/>
</dbReference>
<comment type="caution">
    <text evidence="14">The sequence shown here is derived from an EMBL/GenBank/DDBJ whole genome shotgun (WGS) entry which is preliminary data.</text>
</comment>
<comment type="similarity">
    <text evidence="2">In the N-terminal section; belongs to the phytochrome family.</text>
</comment>
<gene>
    <name evidence="14" type="ORF">CLOHYLEM_04618</name>
</gene>
<dbReference type="Gene3D" id="3.40.50.2300">
    <property type="match status" value="2"/>
</dbReference>
<dbReference type="InterPro" id="IPR004358">
    <property type="entry name" value="Sig_transdc_His_kin-like_C"/>
</dbReference>
<dbReference type="EMBL" id="ABYI02000012">
    <property type="protein sequence ID" value="EEG75388.1"/>
    <property type="molecule type" value="Genomic_DNA"/>
</dbReference>
<dbReference type="InterPro" id="IPR003594">
    <property type="entry name" value="HATPase_dom"/>
</dbReference>
<dbReference type="CDD" id="cd17546">
    <property type="entry name" value="REC_hyHK_CKI1_RcsC-like"/>
    <property type="match status" value="2"/>
</dbReference>
<sequence length="885" mass="98577">MRRSEELRQMQNTVKNKELSVGKSQRMSIVSTAVLILLMLSYLVMTISNSTKLAAQTEIISNHPFEVVICADDVKLYVSEMSLRTGRLERHHNSDDVEIAAGKLEELYQSLKEPVAHVEKLYLGDAEDVQELESTLALLQTEQNVYLEFCLQPGLTEEKIEAYTREHLQPLYDQAVHQAEHIISTAQEKKVGYGATAETLRISSLIGSVLLMGLMIVVLLVSQYVLHRQRKELVYRSKLFDCLSLSIDDAFIIRDADTGAIIYRGLNLERILGIPMVDMESLYQGLKEEDARIFKEDYNAVQSASPYEKLVEYTRPDKEKRWMLVRIYRVEDMNAPQLITVFSDRTEEVCSRQALQEAMLAAENANAAKSEFLSRMSHEIRTPLNAVIGMTTIAAASVSDPARVEDCLTKITFSSRHLLMLINDVLDMSKIESSKMALQNEPFDIFEIVNGFVSTVYAQAKSKDIVFEETMEGFGKDTVFIGDSLRLNQILMNLSSNAVKFTPPGGSIHLDVSRYKKGNQADVIRFVLKDTGIGMTKEAVGRIFQPFEQADASIAKRYGGTGLGMSITRNLITLMGGQIQVESEPGLGTAFIVDLPFEKGEENQMPEPDFGQQKLRALIVDDERQVCEQTAVLLEKIKIDAQWRQSGAEALERVKESRREGQDIDLCLIDWKMPDMDGVEVTRRIRREVGNDVPIVMISAYDISEVEEEARAAGVNGFLPKPLYRSSVYAAVKAAMDRKMPRPADAEYKSADKPLNGIHLLIAEDNALNQEIAAALLRMNGAAADCVDDGRQAVDAFLASKPGEYDAVLMDVQMPVMDGYEAARRIRTSDHPQAGTIPIIATTANAFSADVSSALAAGMNAHVSKPLDVTQLCRTLLDCIRRADD</sequence>
<reference evidence="14" key="1">
    <citation type="submission" date="2009-02" db="EMBL/GenBank/DDBJ databases">
        <authorList>
            <person name="Fulton L."/>
            <person name="Clifton S."/>
            <person name="Fulton B."/>
            <person name="Xu J."/>
            <person name="Minx P."/>
            <person name="Pepin K.H."/>
            <person name="Johnson M."/>
            <person name="Bhonagiri V."/>
            <person name="Nash W.E."/>
            <person name="Mardis E.R."/>
            <person name="Wilson R.K."/>
        </authorList>
    </citation>
    <scope>NUCLEOTIDE SEQUENCE [LARGE SCALE GENOMIC DNA]</scope>
    <source>
        <strain evidence="14">DSM 15053</strain>
    </source>
</reference>
<evidence type="ECO:0000259" key="13">
    <source>
        <dbReference type="PROSITE" id="PS50110"/>
    </source>
</evidence>
<dbReference type="Gene3D" id="1.10.287.130">
    <property type="match status" value="1"/>
</dbReference>
<dbReference type="InterPro" id="IPR003661">
    <property type="entry name" value="HisK_dim/P_dom"/>
</dbReference>
<evidence type="ECO:0000256" key="10">
    <source>
        <dbReference type="PROSITE-ProRule" id="PRU00169"/>
    </source>
</evidence>
<feature type="modified residue" description="4-aspartylphosphate" evidence="10">
    <location>
        <position position="811"/>
    </location>
</feature>
<dbReference type="InterPro" id="IPR005467">
    <property type="entry name" value="His_kinase_dom"/>
</dbReference>
<dbReference type="Gene3D" id="3.30.565.10">
    <property type="entry name" value="Histidine kinase-like ATPase, C-terminal domain"/>
    <property type="match status" value="1"/>
</dbReference>
<feature type="transmembrane region" description="Helical" evidence="11">
    <location>
        <begin position="27"/>
        <end position="45"/>
    </location>
</feature>
<dbReference type="FunFam" id="3.30.565.10:FF:000010">
    <property type="entry name" value="Sensor histidine kinase RcsC"/>
    <property type="match status" value="1"/>
</dbReference>
<dbReference type="Proteomes" id="UP000004893">
    <property type="component" value="Unassembled WGS sequence"/>
</dbReference>
<evidence type="ECO:0000256" key="9">
    <source>
        <dbReference type="ARBA" id="ARBA00074306"/>
    </source>
</evidence>
<keyword evidence="14" id="KW-0645">Protease</keyword>
<dbReference type="STRING" id="553973.CLOHYLEM_04618"/>
<keyword evidence="6" id="KW-0418">Kinase</keyword>
<evidence type="ECO:0000259" key="12">
    <source>
        <dbReference type="PROSITE" id="PS50109"/>
    </source>
</evidence>
<dbReference type="SUPFAM" id="SSF47384">
    <property type="entry name" value="Homodimeric domain of signal transducing histidine kinase"/>
    <property type="match status" value="1"/>
</dbReference>
<feature type="transmembrane region" description="Helical" evidence="11">
    <location>
        <begin position="205"/>
        <end position="226"/>
    </location>
</feature>
<feature type="modified residue" description="4-aspartylphosphate" evidence="10">
    <location>
        <position position="670"/>
    </location>
</feature>
<dbReference type="PANTHER" id="PTHR45339">
    <property type="entry name" value="HYBRID SIGNAL TRANSDUCTION HISTIDINE KINASE J"/>
    <property type="match status" value="1"/>
</dbReference>
<evidence type="ECO:0000256" key="2">
    <source>
        <dbReference type="ARBA" id="ARBA00006402"/>
    </source>
</evidence>
<dbReference type="GO" id="GO:0006508">
    <property type="term" value="P:proteolysis"/>
    <property type="evidence" value="ECO:0007669"/>
    <property type="project" value="UniProtKB-KW"/>
</dbReference>
<evidence type="ECO:0000313" key="15">
    <source>
        <dbReference type="Proteomes" id="UP000004893"/>
    </source>
</evidence>
<keyword evidence="14" id="KW-0378">Hydrolase</keyword>
<evidence type="ECO:0000256" key="5">
    <source>
        <dbReference type="ARBA" id="ARBA00022553"/>
    </source>
</evidence>
<dbReference type="Pfam" id="PF00512">
    <property type="entry name" value="HisKA"/>
    <property type="match status" value="1"/>
</dbReference>
<evidence type="ECO:0000256" key="6">
    <source>
        <dbReference type="ARBA" id="ARBA00022777"/>
    </source>
</evidence>
<dbReference type="Pfam" id="PF02518">
    <property type="entry name" value="HATPase_c"/>
    <property type="match status" value="1"/>
</dbReference>
<evidence type="ECO:0000256" key="1">
    <source>
        <dbReference type="ARBA" id="ARBA00000085"/>
    </source>
</evidence>
<proteinExistence type="inferred from homology"/>
<dbReference type="InterPro" id="IPR035965">
    <property type="entry name" value="PAS-like_dom_sf"/>
</dbReference>
<evidence type="ECO:0000313" key="14">
    <source>
        <dbReference type="EMBL" id="EEG75388.1"/>
    </source>
</evidence>
<keyword evidence="5 10" id="KW-0597">Phosphoprotein</keyword>
<evidence type="ECO:0000256" key="3">
    <source>
        <dbReference type="ARBA" id="ARBA00012438"/>
    </source>
</evidence>
<dbReference type="SUPFAM" id="SSF55874">
    <property type="entry name" value="ATPase domain of HSP90 chaperone/DNA topoisomerase II/histidine kinase"/>
    <property type="match status" value="1"/>
</dbReference>
<dbReference type="PROSITE" id="PS50109">
    <property type="entry name" value="HIS_KIN"/>
    <property type="match status" value="1"/>
</dbReference>
<dbReference type="HOGENOM" id="CLU_000445_114_21_9"/>
<evidence type="ECO:0000256" key="8">
    <source>
        <dbReference type="ARBA" id="ARBA00024867"/>
    </source>
</evidence>
<keyword evidence="15" id="KW-1185">Reference proteome</keyword>
<feature type="domain" description="Histidine kinase" evidence="12">
    <location>
        <begin position="375"/>
        <end position="599"/>
    </location>
</feature>
<dbReference type="CDD" id="cd00082">
    <property type="entry name" value="HisKA"/>
    <property type="match status" value="1"/>
</dbReference>
<feature type="domain" description="Response regulatory" evidence="13">
    <location>
        <begin position="616"/>
        <end position="736"/>
    </location>
</feature>
<dbReference type="EC" id="2.7.13.3" evidence="3"/>
<organism evidence="14 15">
    <name type="scientific">[Clostridium] hylemonae DSM 15053</name>
    <dbReference type="NCBI Taxonomy" id="553973"/>
    <lineage>
        <taxon>Bacteria</taxon>
        <taxon>Bacillati</taxon>
        <taxon>Bacillota</taxon>
        <taxon>Clostridia</taxon>
        <taxon>Lachnospirales</taxon>
        <taxon>Lachnospiraceae</taxon>
    </lineage>
</organism>
<name>C0BXT1_9FIRM</name>
<keyword evidence="6" id="KW-0808">Transferase</keyword>